<dbReference type="InterPro" id="IPR011057">
    <property type="entry name" value="Mss4-like_sf"/>
</dbReference>
<dbReference type="PANTHER" id="PTHR43774:SF1">
    <property type="entry name" value="PEPTIDE METHIONINE SULFOXIDE REDUCTASE MSRA 2"/>
    <property type="match status" value="1"/>
</dbReference>
<dbReference type="NCBIfam" id="TIGR00401">
    <property type="entry name" value="msrA"/>
    <property type="match status" value="1"/>
</dbReference>
<evidence type="ECO:0000256" key="4">
    <source>
        <dbReference type="HAMAP-Rule" id="MF_01401"/>
    </source>
</evidence>
<dbReference type="HOGENOM" id="CLU_031040_0_1_2"/>
<name>H8I9Z4_METCZ</name>
<dbReference type="Gene3D" id="2.170.150.20">
    <property type="entry name" value="Peptide methionine sulfoxide reductase"/>
    <property type="match status" value="1"/>
</dbReference>
<comment type="catalytic activity">
    <reaction evidence="4">
        <text>L-methionyl-[protein] + [thioredoxin]-disulfide + H2O = L-methionyl-(S)-S-oxide-[protein] + [thioredoxin]-dithiol</text>
        <dbReference type="Rhea" id="RHEA:14217"/>
        <dbReference type="Rhea" id="RHEA-COMP:10698"/>
        <dbReference type="Rhea" id="RHEA-COMP:10700"/>
        <dbReference type="Rhea" id="RHEA-COMP:12313"/>
        <dbReference type="Rhea" id="RHEA-COMP:12315"/>
        <dbReference type="ChEBI" id="CHEBI:15377"/>
        <dbReference type="ChEBI" id="CHEBI:16044"/>
        <dbReference type="ChEBI" id="CHEBI:29950"/>
        <dbReference type="ChEBI" id="CHEBI:44120"/>
        <dbReference type="ChEBI" id="CHEBI:50058"/>
        <dbReference type="EC" id="1.8.4.11"/>
    </reaction>
</comment>
<sequence>MMKDEKAIFAGGCFWCIEAAFKNVPGVIRVISGYTGGQKENPTYEEVSTGKTGHYEAVEVTYDPSIVSYGELLDVFWRQIDPTDAEGQFSDRGSQYRTAIFYLNEEQRRMAEESRERLKECGVGPIATQVLKARKFYPAEEYHQGYSEKEASRYESYKYASGRAPFIERFWKNKPSICPIRAKMARFSKPSRDDLKKKLMPMQYEVTQENATEPPFQNEFWGEHREGIYVDIVSGEPLFSSKDKFDSGCGWPSFTRPLEEGNIVEKVDKSHGMLRTEARSKHADSHLGHVFDDGPGPTGKHYCINSAALRFVPKEDLEKEGYGEYKKLF</sequence>
<evidence type="ECO:0000313" key="7">
    <source>
        <dbReference type="Proteomes" id="UP000005233"/>
    </source>
</evidence>
<feature type="active site" description="Nucleophile" evidence="3">
    <location>
        <position position="303"/>
    </location>
</feature>
<dbReference type="RefSeq" id="WP_014406785.1">
    <property type="nucleotide sequence ID" value="NC_017034.1"/>
</dbReference>
<dbReference type="InterPro" id="IPR002579">
    <property type="entry name" value="Met_Sox_Rdtase_MsrB_dom"/>
</dbReference>
<dbReference type="HAMAP" id="MF_01401">
    <property type="entry name" value="MsrA"/>
    <property type="match status" value="1"/>
</dbReference>
<reference evidence="6 7" key="1">
    <citation type="journal article" date="2012" name="J. Bacteriol.">
        <title>Complete genome sequence of a thermophilic methanogen, Methanocella conradii HZ254, isolated from Chinese rice field soil.</title>
        <authorList>
            <person name="Lu Z."/>
            <person name="Lu Y."/>
        </authorList>
    </citation>
    <scope>NUCLEOTIDE SEQUENCE [LARGE SCALE GENOMIC DNA]</scope>
    <source>
        <strain evidence="7">DSM 24694 / JCM 17849 / CGMCC 1.5162 / HZ254</strain>
    </source>
</reference>
<dbReference type="PROSITE" id="PS51790">
    <property type="entry name" value="MSRB"/>
    <property type="match status" value="1"/>
</dbReference>
<dbReference type="GeneID" id="70537900"/>
<proteinExistence type="inferred from homology"/>
<protein>
    <recommendedName>
        <fullName evidence="3 4">Multifunctional fusion protein</fullName>
    </recommendedName>
    <domain>
        <recommendedName>
            <fullName evidence="4">Peptide methionine sulfoxide reductase MsrA</fullName>
            <shortName evidence="4">Protein-methionine-S-oxide reductase</shortName>
            <ecNumber evidence="4">1.8.4.11</ecNumber>
        </recommendedName>
        <alternativeName>
            <fullName evidence="4">Peptide-methionine (S)-S-oxide reductase</fullName>
            <shortName evidence="4">Peptide Met(O) reductase</shortName>
        </alternativeName>
    </domain>
    <domain>
        <recommendedName>
            <fullName evidence="3">Peptide methionine sulfoxide reductase MsrB</fullName>
            <ecNumber evidence="3">1.8.4.12</ecNumber>
        </recommendedName>
        <alternativeName>
            <fullName evidence="3">Peptide-methionine (R)-S-oxide reductase</fullName>
        </alternativeName>
    </domain>
</protein>
<dbReference type="HAMAP" id="MF_01400">
    <property type="entry name" value="MsrB"/>
    <property type="match status" value="1"/>
</dbReference>
<dbReference type="GO" id="GO:0033744">
    <property type="term" value="F:L-methionine:thioredoxin-disulfide S-oxidoreductase activity"/>
    <property type="evidence" value="ECO:0007669"/>
    <property type="project" value="RHEA"/>
</dbReference>
<dbReference type="Pfam" id="PF01641">
    <property type="entry name" value="SelR"/>
    <property type="match status" value="1"/>
</dbReference>
<dbReference type="NCBIfam" id="TIGR00357">
    <property type="entry name" value="peptide-methionine (R)-S-oxide reductase MsrB"/>
    <property type="match status" value="1"/>
</dbReference>
<dbReference type="STRING" id="1041930.Mtc_2219"/>
<keyword evidence="7" id="KW-1185">Reference proteome</keyword>
<evidence type="ECO:0000313" key="6">
    <source>
        <dbReference type="EMBL" id="AFD00954.1"/>
    </source>
</evidence>
<keyword evidence="2" id="KW-0511">Multifunctional enzyme</keyword>
<dbReference type="FunFam" id="2.170.150.20:FF:000003">
    <property type="entry name" value="Peptide methionine sulfoxide reductase MsrB"/>
    <property type="match status" value="1"/>
</dbReference>
<dbReference type="EC" id="1.8.4.11" evidence="4"/>
<dbReference type="eggNOG" id="arCOG02815">
    <property type="taxonomic scope" value="Archaea"/>
</dbReference>
<keyword evidence="1 3" id="KW-0560">Oxidoreductase</keyword>
<feature type="domain" description="MsrB" evidence="5">
    <location>
        <begin position="192"/>
        <end position="314"/>
    </location>
</feature>
<comment type="similarity">
    <text evidence="4">Belongs to the MsrA Met sulfoxide reductase family.</text>
</comment>
<evidence type="ECO:0000259" key="5">
    <source>
        <dbReference type="PROSITE" id="PS51790"/>
    </source>
</evidence>
<dbReference type="Pfam" id="PF01625">
    <property type="entry name" value="PMSR"/>
    <property type="match status" value="1"/>
</dbReference>
<comment type="function">
    <text evidence="4">Has an important function as a repair enzyme for proteins that have been inactivated by oxidation. Catalyzes the reversible oxidation-reduction of methionine sulfoxide in proteins to methionine.</text>
</comment>
<gene>
    <name evidence="6" type="primary">msrAB</name>
    <name evidence="4" type="synonym">msrA</name>
    <name evidence="3" type="synonym">msrB</name>
    <name evidence="6" type="ordered locus">Mtc_2219</name>
</gene>
<feature type="active site" evidence="4">
    <location>
        <position position="13"/>
    </location>
</feature>
<evidence type="ECO:0000256" key="1">
    <source>
        <dbReference type="ARBA" id="ARBA00023002"/>
    </source>
</evidence>
<dbReference type="Gene3D" id="3.30.1060.10">
    <property type="entry name" value="Peptide methionine sulphoxide reductase MsrA"/>
    <property type="match status" value="1"/>
</dbReference>
<dbReference type="KEGG" id="mez:Mtc_2219"/>
<comment type="catalytic activity">
    <reaction evidence="3">
        <text>L-methionyl-[protein] + [thioredoxin]-disulfide + H2O = L-methionyl-(R)-S-oxide-[protein] + [thioredoxin]-dithiol</text>
        <dbReference type="Rhea" id="RHEA:24164"/>
        <dbReference type="Rhea" id="RHEA-COMP:10698"/>
        <dbReference type="Rhea" id="RHEA-COMP:10700"/>
        <dbReference type="Rhea" id="RHEA-COMP:12313"/>
        <dbReference type="Rhea" id="RHEA-COMP:12314"/>
        <dbReference type="ChEBI" id="CHEBI:15377"/>
        <dbReference type="ChEBI" id="CHEBI:16044"/>
        <dbReference type="ChEBI" id="CHEBI:29950"/>
        <dbReference type="ChEBI" id="CHEBI:45764"/>
        <dbReference type="ChEBI" id="CHEBI:50058"/>
        <dbReference type="EC" id="1.8.4.12"/>
    </reaction>
</comment>
<dbReference type="GO" id="GO:0008113">
    <property type="term" value="F:peptide-methionine (S)-S-oxide reductase activity"/>
    <property type="evidence" value="ECO:0007669"/>
    <property type="project" value="UniProtKB-UniRule"/>
</dbReference>
<dbReference type="GO" id="GO:0033743">
    <property type="term" value="F:peptide-methionine (R)-S-oxide reductase activity"/>
    <property type="evidence" value="ECO:0007669"/>
    <property type="project" value="UniProtKB-UniRule"/>
</dbReference>
<dbReference type="AlphaFoldDB" id="H8I9Z4"/>
<dbReference type="EC" id="1.8.4.12" evidence="3"/>
<evidence type="ECO:0000256" key="2">
    <source>
        <dbReference type="ARBA" id="ARBA00023268"/>
    </source>
</evidence>
<dbReference type="InterPro" id="IPR036509">
    <property type="entry name" value="Met_Sox_Rdtase_MsrA_sf"/>
</dbReference>
<comment type="similarity">
    <text evidence="3">Belongs to the MsrB Met sulfoxide reductase family.</text>
</comment>
<accession>H8I9Z4</accession>
<dbReference type="InterPro" id="IPR002569">
    <property type="entry name" value="Met_Sox_Rdtase_MsrA_dom"/>
</dbReference>
<comment type="catalytic activity">
    <reaction evidence="4">
        <text>[thioredoxin]-disulfide + L-methionine + H2O = L-methionine (S)-S-oxide + [thioredoxin]-dithiol</text>
        <dbReference type="Rhea" id="RHEA:19993"/>
        <dbReference type="Rhea" id="RHEA-COMP:10698"/>
        <dbReference type="Rhea" id="RHEA-COMP:10700"/>
        <dbReference type="ChEBI" id="CHEBI:15377"/>
        <dbReference type="ChEBI" id="CHEBI:29950"/>
        <dbReference type="ChEBI" id="CHEBI:50058"/>
        <dbReference type="ChEBI" id="CHEBI:57844"/>
        <dbReference type="ChEBI" id="CHEBI:58772"/>
        <dbReference type="EC" id="1.8.4.11"/>
    </reaction>
</comment>
<dbReference type="EMBL" id="CP003243">
    <property type="protein sequence ID" value="AFD00954.1"/>
    <property type="molecule type" value="Genomic_DNA"/>
</dbReference>
<organism evidence="6 7">
    <name type="scientific">Methanocella conradii (strain DSM 24694 / JCM 17849 / CGMCC 1.5162 / HZ254)</name>
    <dbReference type="NCBI Taxonomy" id="1041930"/>
    <lineage>
        <taxon>Archaea</taxon>
        <taxon>Methanobacteriati</taxon>
        <taxon>Methanobacteriota</taxon>
        <taxon>Stenosarchaea group</taxon>
        <taxon>Methanomicrobia</taxon>
        <taxon>Methanocellales</taxon>
        <taxon>Methanocellaceae</taxon>
        <taxon>Methanocella</taxon>
    </lineage>
</organism>
<dbReference type="Proteomes" id="UP000005233">
    <property type="component" value="Chromosome"/>
</dbReference>
<dbReference type="SUPFAM" id="SSF55068">
    <property type="entry name" value="Peptide methionine sulfoxide reductase"/>
    <property type="match status" value="1"/>
</dbReference>
<comment type="caution">
    <text evidence="3">Lacks conserved residue(s) required for the propagation of feature annotation.</text>
</comment>
<dbReference type="PANTHER" id="PTHR43774">
    <property type="entry name" value="PEPTIDE METHIONINE SULFOXIDE REDUCTASE"/>
    <property type="match status" value="1"/>
</dbReference>
<dbReference type="SUPFAM" id="SSF51316">
    <property type="entry name" value="Mss4-like"/>
    <property type="match status" value="1"/>
</dbReference>
<evidence type="ECO:0000256" key="3">
    <source>
        <dbReference type="HAMAP-Rule" id="MF_01400"/>
    </source>
</evidence>